<dbReference type="PANTHER" id="PTHR43591:SF110">
    <property type="entry name" value="RHODANESE DOMAIN-CONTAINING PROTEIN"/>
    <property type="match status" value="1"/>
</dbReference>
<evidence type="ECO:0000313" key="2">
    <source>
        <dbReference type="EMBL" id="GLI54709.1"/>
    </source>
</evidence>
<dbReference type="Pfam" id="PF08241">
    <property type="entry name" value="Methyltransf_11"/>
    <property type="match status" value="1"/>
</dbReference>
<keyword evidence="3" id="KW-1185">Reference proteome</keyword>
<feature type="domain" description="Methyltransferase type 11" evidence="1">
    <location>
        <begin position="47"/>
        <end position="140"/>
    </location>
</feature>
<accession>A0A9W6LLH1</accession>
<dbReference type="GO" id="GO:0032259">
    <property type="term" value="P:methylation"/>
    <property type="evidence" value="ECO:0007669"/>
    <property type="project" value="UniProtKB-KW"/>
</dbReference>
<protein>
    <submittedName>
        <fullName evidence="2">S-adenosylmethionine-dependent methyltransferase</fullName>
    </submittedName>
</protein>
<sequence>MKSNRRYKEESRLFFNKVCNKKHGNSEKLDASILGSYPPEAGERVIDLGCGDGRFLEKLRRIDSSIDLYGVDISEKMIAAGKERRIPGCTLEVGDAENLPYGDQIMDRIYCLNSFHHYPNPQRVAEELRRVLKPGGVLIVGEVYVLPGLREIINLLLPYGWTGDYRMYSKKSLNKIFKNNNFINLNFKVIDPFLFTSVYMVK</sequence>
<name>A0A9W6LLH1_9FUSO</name>
<dbReference type="GO" id="GO:0008757">
    <property type="term" value="F:S-adenosylmethionine-dependent methyltransferase activity"/>
    <property type="evidence" value="ECO:0007669"/>
    <property type="project" value="InterPro"/>
</dbReference>
<keyword evidence="2" id="KW-0489">Methyltransferase</keyword>
<dbReference type="EMBL" id="BSDY01000001">
    <property type="protein sequence ID" value="GLI54709.1"/>
    <property type="molecule type" value="Genomic_DNA"/>
</dbReference>
<keyword evidence="2" id="KW-0808">Transferase</keyword>
<dbReference type="PANTHER" id="PTHR43591">
    <property type="entry name" value="METHYLTRANSFERASE"/>
    <property type="match status" value="1"/>
</dbReference>
<reference evidence="2" key="1">
    <citation type="submission" date="2022-12" db="EMBL/GenBank/DDBJ databases">
        <title>Reference genome sequencing for broad-spectrum identification of bacterial and archaeal isolates by mass spectrometry.</title>
        <authorList>
            <person name="Sekiguchi Y."/>
            <person name="Tourlousse D.M."/>
        </authorList>
    </citation>
    <scope>NUCLEOTIDE SEQUENCE</scope>
    <source>
        <strain evidence="2">10succ1</strain>
    </source>
</reference>
<proteinExistence type="predicted"/>
<dbReference type="CDD" id="cd02440">
    <property type="entry name" value="AdoMet_MTases"/>
    <property type="match status" value="1"/>
</dbReference>
<dbReference type="Gene3D" id="3.40.50.150">
    <property type="entry name" value="Vaccinia Virus protein VP39"/>
    <property type="match status" value="1"/>
</dbReference>
<organism evidence="2 3">
    <name type="scientific">Propionigenium maris DSM 9537</name>
    <dbReference type="NCBI Taxonomy" id="1123000"/>
    <lineage>
        <taxon>Bacteria</taxon>
        <taxon>Fusobacteriati</taxon>
        <taxon>Fusobacteriota</taxon>
        <taxon>Fusobacteriia</taxon>
        <taxon>Fusobacteriales</taxon>
        <taxon>Fusobacteriaceae</taxon>
        <taxon>Propionigenium</taxon>
    </lineage>
</organism>
<evidence type="ECO:0000313" key="3">
    <source>
        <dbReference type="Proteomes" id="UP001144471"/>
    </source>
</evidence>
<dbReference type="RefSeq" id="WP_281832618.1">
    <property type="nucleotide sequence ID" value="NZ_BSDY01000001.1"/>
</dbReference>
<gene>
    <name evidence="2" type="ORF">PM10SUCC1_02240</name>
</gene>
<dbReference type="InterPro" id="IPR013216">
    <property type="entry name" value="Methyltransf_11"/>
</dbReference>
<dbReference type="Proteomes" id="UP001144471">
    <property type="component" value="Unassembled WGS sequence"/>
</dbReference>
<dbReference type="InterPro" id="IPR029063">
    <property type="entry name" value="SAM-dependent_MTases_sf"/>
</dbReference>
<dbReference type="AlphaFoldDB" id="A0A9W6LLH1"/>
<evidence type="ECO:0000259" key="1">
    <source>
        <dbReference type="Pfam" id="PF08241"/>
    </source>
</evidence>
<dbReference type="SUPFAM" id="SSF53335">
    <property type="entry name" value="S-adenosyl-L-methionine-dependent methyltransferases"/>
    <property type="match status" value="1"/>
</dbReference>
<comment type="caution">
    <text evidence="2">The sequence shown here is derived from an EMBL/GenBank/DDBJ whole genome shotgun (WGS) entry which is preliminary data.</text>
</comment>